<reference evidence="1 2" key="1">
    <citation type="submission" date="2017-07" db="EMBL/GenBank/DDBJ databases">
        <title>Draft Genome Sequences of Select Purple Nonsulfur Bacteria.</title>
        <authorList>
            <person name="Lasarre B."/>
            <person name="Mckinlay J.B."/>
        </authorList>
    </citation>
    <scope>NUCLEOTIDE SEQUENCE [LARGE SCALE GENOMIC DNA]</scope>
    <source>
        <strain evidence="1 2">DSM 11907</strain>
    </source>
</reference>
<dbReference type="OrthoDB" id="9941098at2"/>
<organism evidence="1 2">
    <name type="scientific">Rhodoplanes elegans</name>
    <dbReference type="NCBI Taxonomy" id="29408"/>
    <lineage>
        <taxon>Bacteria</taxon>
        <taxon>Pseudomonadati</taxon>
        <taxon>Pseudomonadota</taxon>
        <taxon>Alphaproteobacteria</taxon>
        <taxon>Hyphomicrobiales</taxon>
        <taxon>Nitrobacteraceae</taxon>
        <taxon>Rhodoplanes</taxon>
    </lineage>
</organism>
<gene>
    <name evidence="1" type="ORF">CH338_05015</name>
</gene>
<protein>
    <submittedName>
        <fullName evidence="1">Uncharacterized protein</fullName>
    </submittedName>
</protein>
<dbReference type="AlphaFoldDB" id="A0A327KRF0"/>
<dbReference type="EMBL" id="NPEU01000031">
    <property type="protein sequence ID" value="RAI40847.1"/>
    <property type="molecule type" value="Genomic_DNA"/>
</dbReference>
<comment type="caution">
    <text evidence="1">The sequence shown here is derived from an EMBL/GenBank/DDBJ whole genome shotgun (WGS) entry which is preliminary data.</text>
</comment>
<dbReference type="Proteomes" id="UP000248863">
    <property type="component" value="Unassembled WGS sequence"/>
</dbReference>
<name>A0A327KRF0_9BRAD</name>
<accession>A0A327KRF0</accession>
<sequence>MSILSLNHVGSLADGKPVPHETLLDRLFRALYRARMAQAERVIDHYCPMVRQAGIPAPGDPPSRRLH</sequence>
<evidence type="ECO:0000313" key="1">
    <source>
        <dbReference type="EMBL" id="RAI40847.1"/>
    </source>
</evidence>
<evidence type="ECO:0000313" key="2">
    <source>
        <dbReference type="Proteomes" id="UP000248863"/>
    </source>
</evidence>
<keyword evidence="2" id="KW-1185">Reference proteome</keyword>
<proteinExistence type="predicted"/>
<dbReference type="RefSeq" id="WP_111355972.1">
    <property type="nucleotide sequence ID" value="NZ_NHSK01000308.1"/>
</dbReference>